<evidence type="ECO:0000256" key="1">
    <source>
        <dbReference type="ARBA" id="ARBA00004651"/>
    </source>
</evidence>
<evidence type="ECO:0000256" key="2">
    <source>
        <dbReference type="ARBA" id="ARBA00022475"/>
    </source>
</evidence>
<evidence type="ECO:0000313" key="9">
    <source>
        <dbReference type="Proteomes" id="UP001456513"/>
    </source>
</evidence>
<feature type="transmembrane region" description="Helical" evidence="6">
    <location>
        <begin position="16"/>
        <end position="37"/>
    </location>
</feature>
<keyword evidence="3 6" id="KW-0812">Transmembrane</keyword>
<proteinExistence type="predicted"/>
<evidence type="ECO:0000256" key="6">
    <source>
        <dbReference type="SAM" id="Phobius"/>
    </source>
</evidence>
<dbReference type="InterPro" id="IPR032689">
    <property type="entry name" value="TraG-D_C"/>
</dbReference>
<dbReference type="SUPFAM" id="SSF52540">
    <property type="entry name" value="P-loop containing nucleoside triphosphate hydrolases"/>
    <property type="match status" value="1"/>
</dbReference>
<evidence type="ECO:0000313" key="8">
    <source>
        <dbReference type="EMBL" id="MEK8073160.1"/>
    </source>
</evidence>
<evidence type="ECO:0000256" key="4">
    <source>
        <dbReference type="ARBA" id="ARBA00022989"/>
    </source>
</evidence>
<dbReference type="InterPro" id="IPR027417">
    <property type="entry name" value="P-loop_NTPase"/>
</dbReference>
<feature type="domain" description="TraD/TraG TraM recognition site" evidence="7">
    <location>
        <begin position="453"/>
        <end position="573"/>
    </location>
</feature>
<dbReference type="CDD" id="cd01127">
    <property type="entry name" value="TrwB_TraG_TraD_VirD4"/>
    <property type="match status" value="1"/>
</dbReference>
<name>A0ABU9D0N4_9NOCA</name>
<keyword evidence="9" id="KW-1185">Reference proteome</keyword>
<dbReference type="InterPro" id="IPR051539">
    <property type="entry name" value="T4SS-coupling_protein"/>
</dbReference>
<evidence type="ECO:0000256" key="5">
    <source>
        <dbReference type="ARBA" id="ARBA00023136"/>
    </source>
</evidence>
<dbReference type="Pfam" id="PF12696">
    <property type="entry name" value="TraG-D_C"/>
    <property type="match status" value="1"/>
</dbReference>
<sequence>MRTRSVKDPATTDGSLVLLGFGAAVAALAGGGLWAGIHLGTDQPAPDNPIAIAKRLFRGDLVWQTGSTIVVVLSALVLLAAAVGALVLLGRYRSKKTRVDDKARHLGRGRDIESLSEKGCRRKAADLAIELTPTQVPGVQVGRHLLSKQMLRGSYEDLHCDIWGPRTGKSSSRVIPAILDAPGGVITTSNKRDVVDATRLWRSVRLLDRVTGEPVKAAAVDWSTYGDSKAVPAKGMVSVESLERRPVWVFDPQQVADEQPSWWWNPLTWVTDEVKAADLAEHFASGDDGVEAKKDPFFDPEGQDLLAGLILAAAVAGRPITDVYTWATQEKNKEPVEILRGTADGRYRLQADGLAAQYNQTEKQRSGVFTTAKKMIRSLKLSAVHPWIRASGPGDTRPHFDPRAFVAEGGTMYSLSREGNGSAGPLVTALTVAIIDAAEQLATTSPKGRLPVPLLAPLDEVANVVRWAKLPGLYSHYGSRGIIIMAVLQSWSQGVNVWGTEGMRKLWSAANVRVYGGGVAIDDGEFLRNMSTAIGDHWEISGSVSTSDHGRSVSRSRTKQRTFTEAELEALPRGRAIVRSSGNTPVLVRTVPWWEGPNQAAVVASIRVHDPEADRTLAGAVTLVGNVDLTREGAA</sequence>
<reference evidence="8 9" key="1">
    <citation type="submission" date="2024-03" db="EMBL/GenBank/DDBJ databases">
        <title>Rhodococcus navarretei sp. nov. and Pseudarthrobacter quantumdoti sp. nov., two new species with the ability to biosynthesize Quantum Dots isolated from soil samples at Union Glacier, Antarctica.</title>
        <authorList>
            <person name="Vargas M."/>
        </authorList>
    </citation>
    <scope>NUCLEOTIDE SEQUENCE [LARGE SCALE GENOMIC DNA]</scope>
    <source>
        <strain evidence="8 9">EXRC-4A-4</strain>
    </source>
</reference>
<evidence type="ECO:0000259" key="7">
    <source>
        <dbReference type="Pfam" id="PF12696"/>
    </source>
</evidence>
<dbReference type="RefSeq" id="WP_206511065.1">
    <property type="nucleotide sequence ID" value="NZ_JBBPCN010000001.1"/>
</dbReference>
<dbReference type="Proteomes" id="UP001456513">
    <property type="component" value="Unassembled WGS sequence"/>
</dbReference>
<protein>
    <submittedName>
        <fullName evidence="8">TraM recognition domain-containing protein</fullName>
    </submittedName>
</protein>
<evidence type="ECO:0000256" key="3">
    <source>
        <dbReference type="ARBA" id="ARBA00022692"/>
    </source>
</evidence>
<comment type="subcellular location">
    <subcellularLocation>
        <location evidence="1">Cell membrane</location>
        <topology evidence="1">Multi-pass membrane protein</topology>
    </subcellularLocation>
</comment>
<gene>
    <name evidence="8" type="ORF">AABD04_20135</name>
</gene>
<keyword evidence="2" id="KW-1003">Cell membrane</keyword>
<dbReference type="PANTHER" id="PTHR37937">
    <property type="entry name" value="CONJUGATIVE TRANSFER: DNA TRANSPORT"/>
    <property type="match status" value="1"/>
</dbReference>
<organism evidence="8 9">
    <name type="scientific">Rhodococcus navarretei</name>
    <dbReference type="NCBI Taxonomy" id="3128981"/>
    <lineage>
        <taxon>Bacteria</taxon>
        <taxon>Bacillati</taxon>
        <taxon>Actinomycetota</taxon>
        <taxon>Actinomycetes</taxon>
        <taxon>Mycobacteriales</taxon>
        <taxon>Nocardiaceae</taxon>
        <taxon>Rhodococcus</taxon>
    </lineage>
</organism>
<comment type="caution">
    <text evidence="8">The sequence shown here is derived from an EMBL/GenBank/DDBJ whole genome shotgun (WGS) entry which is preliminary data.</text>
</comment>
<keyword evidence="4 6" id="KW-1133">Transmembrane helix</keyword>
<dbReference type="PANTHER" id="PTHR37937:SF1">
    <property type="entry name" value="CONJUGATIVE TRANSFER: DNA TRANSPORT"/>
    <property type="match status" value="1"/>
</dbReference>
<feature type="transmembrane region" description="Helical" evidence="6">
    <location>
        <begin position="69"/>
        <end position="89"/>
    </location>
</feature>
<dbReference type="Gene3D" id="3.40.50.300">
    <property type="entry name" value="P-loop containing nucleotide triphosphate hydrolases"/>
    <property type="match status" value="1"/>
</dbReference>
<accession>A0ABU9D0N4</accession>
<dbReference type="EMBL" id="JBBPCN010000001">
    <property type="protein sequence ID" value="MEK8073160.1"/>
    <property type="molecule type" value="Genomic_DNA"/>
</dbReference>
<keyword evidence="5 6" id="KW-0472">Membrane</keyword>